<dbReference type="STRING" id="765915.A0A1Y2I3J2"/>
<organism evidence="13 14">
    <name type="scientific">Catenaria anguillulae PL171</name>
    <dbReference type="NCBI Taxonomy" id="765915"/>
    <lineage>
        <taxon>Eukaryota</taxon>
        <taxon>Fungi</taxon>
        <taxon>Fungi incertae sedis</taxon>
        <taxon>Blastocladiomycota</taxon>
        <taxon>Blastocladiomycetes</taxon>
        <taxon>Blastocladiales</taxon>
        <taxon>Catenariaceae</taxon>
        <taxon>Catenaria</taxon>
    </lineage>
</organism>
<evidence type="ECO:0000256" key="9">
    <source>
        <dbReference type="ARBA" id="ARBA00023180"/>
    </source>
</evidence>
<dbReference type="Pfam" id="PF18266">
    <property type="entry name" value="Ncstrn_small"/>
    <property type="match status" value="1"/>
</dbReference>
<dbReference type="PANTHER" id="PTHR21092:SF0">
    <property type="entry name" value="NICASTRIN"/>
    <property type="match status" value="1"/>
</dbReference>
<evidence type="ECO:0000256" key="5">
    <source>
        <dbReference type="ARBA" id="ARBA00022729"/>
    </source>
</evidence>
<dbReference type="Pfam" id="PF05450">
    <property type="entry name" value="Nicastrin"/>
    <property type="match status" value="1"/>
</dbReference>
<feature type="transmembrane region" description="Helical" evidence="11">
    <location>
        <begin position="642"/>
        <end position="665"/>
    </location>
</feature>
<evidence type="ECO:0000256" key="2">
    <source>
        <dbReference type="ARBA" id="ARBA00007717"/>
    </source>
</evidence>
<keyword evidence="14" id="KW-1185">Reference proteome</keyword>
<evidence type="ECO:0000256" key="4">
    <source>
        <dbReference type="ARBA" id="ARBA00022692"/>
    </source>
</evidence>
<dbReference type="Gene3D" id="3.40.630.10">
    <property type="entry name" value="Zn peptidases"/>
    <property type="match status" value="1"/>
</dbReference>
<keyword evidence="7 11" id="KW-1133">Transmembrane helix</keyword>
<dbReference type="SUPFAM" id="SSF53187">
    <property type="entry name" value="Zn-dependent exopeptidases"/>
    <property type="match status" value="1"/>
</dbReference>
<evidence type="ECO:0000313" key="13">
    <source>
        <dbReference type="EMBL" id="ORZ41445.1"/>
    </source>
</evidence>
<keyword evidence="6" id="KW-0914">Notch signaling pathway</keyword>
<keyword evidence="5" id="KW-0732">Signal</keyword>
<dbReference type="EMBL" id="MCFL01000001">
    <property type="protein sequence ID" value="ORZ41445.1"/>
    <property type="molecule type" value="Genomic_DNA"/>
</dbReference>
<keyword evidence="9" id="KW-0325">Glycoprotein</keyword>
<evidence type="ECO:0000256" key="7">
    <source>
        <dbReference type="ARBA" id="ARBA00022989"/>
    </source>
</evidence>
<evidence type="ECO:0000256" key="3">
    <source>
        <dbReference type="ARBA" id="ARBA00015303"/>
    </source>
</evidence>
<comment type="similarity">
    <text evidence="2">Belongs to the nicastrin family.</text>
</comment>
<dbReference type="OrthoDB" id="10265862at2759"/>
<reference evidence="13 14" key="1">
    <citation type="submission" date="2016-07" db="EMBL/GenBank/DDBJ databases">
        <title>Pervasive Adenine N6-methylation of Active Genes in Fungi.</title>
        <authorList>
            <consortium name="DOE Joint Genome Institute"/>
            <person name="Mondo S.J."/>
            <person name="Dannebaum R.O."/>
            <person name="Kuo R.C."/>
            <person name="Labutti K."/>
            <person name="Haridas S."/>
            <person name="Kuo A."/>
            <person name="Salamov A."/>
            <person name="Ahrendt S.R."/>
            <person name="Lipzen A."/>
            <person name="Sullivan W."/>
            <person name="Andreopoulos W.B."/>
            <person name="Clum A."/>
            <person name="Lindquist E."/>
            <person name="Daum C."/>
            <person name="Ramamoorthy G.K."/>
            <person name="Gryganskyi A."/>
            <person name="Culley D."/>
            <person name="Magnuson J.K."/>
            <person name="James T.Y."/>
            <person name="O'Malley M.A."/>
            <person name="Stajich J.E."/>
            <person name="Spatafora J.W."/>
            <person name="Visel A."/>
            <person name="Grigoriev I.V."/>
        </authorList>
    </citation>
    <scope>NUCLEOTIDE SEQUENCE [LARGE SCALE GENOMIC DNA]</scope>
    <source>
        <strain evidence="13 14">PL171</strain>
    </source>
</reference>
<dbReference type="PANTHER" id="PTHR21092">
    <property type="entry name" value="NICASTRIN"/>
    <property type="match status" value="1"/>
</dbReference>
<evidence type="ECO:0000256" key="1">
    <source>
        <dbReference type="ARBA" id="ARBA00004479"/>
    </source>
</evidence>
<feature type="region of interest" description="Disordered" evidence="10">
    <location>
        <begin position="1"/>
        <end position="30"/>
    </location>
</feature>
<dbReference type="InterPro" id="IPR008710">
    <property type="entry name" value="Nicastrin"/>
</dbReference>
<accession>A0A1Y2I3J2</accession>
<feature type="domain" description="Nicastrin small lobe" evidence="12">
    <location>
        <begin position="80"/>
        <end position="169"/>
    </location>
</feature>
<sequence length="673" mass="71129">MHAPATRTAMSPPILPARRTPLRRGTSSSRGHGLPTLLLALVAAAVALVLSPIAVTVASAAEVSSTPLYQQIYKELLTFPCVRLLNNTHSIGCSSPDPSGTTGVLYPASTQQQLDDGYILVIPFDLLSKPTIDRARASGKVNGMLVIEPSSSTQQQSSLRSHETSFPTDPPRHFTGFPMFAIKNTSVTLSQSLGDIVSLAESNRQDRPSTPKYAAELSAFMSAAHSASDCLRRGFCKPLGGQSVYAPLFNPTPETANKPVVLLTAALDGKAMFQDLAQSASTRLASVAALLTAVSTLAQISEADRNNWQRRVLVTFFNGESWGHVGSRTFATDLDTFECRKPYKEGEYQPTAACPYIKPACAEPCMLDTGFKQMGVTTKSISHVLDMNMLGGTADQLRVHTTGSSSGSDATARPFPASIQLSTQPGIPPSPALAFLERNANIQPFILSTLDSGIFPSTYATELDDRAALVARPDALAAVCSAADALVRATLTLATNANTTIPPAVNCTLATSLLDCLTNATACPLGLSVQSNVPRTSYSSVSFFGVGPSWPALVAATLLSNASAAARGPACKANSECSARTPTCLGGTCVQSRARYHLGWPAGIGVDVATGKWVVKDATKPHWVESNWDLTAVRVFARVPRAWMWVEVASGIGVTAATAGAVWWVRSKVSGME</sequence>
<gene>
    <name evidence="13" type="ORF">BCR44DRAFT_1422846</name>
</gene>
<protein>
    <recommendedName>
        <fullName evidence="3">Nicastrin</fullName>
    </recommendedName>
</protein>
<comment type="caution">
    <text evidence="13">The sequence shown here is derived from an EMBL/GenBank/DDBJ whole genome shotgun (WGS) entry which is preliminary data.</text>
</comment>
<dbReference type="InterPro" id="IPR041084">
    <property type="entry name" value="Ncstrn_small"/>
</dbReference>
<dbReference type="GO" id="GO:0005886">
    <property type="term" value="C:plasma membrane"/>
    <property type="evidence" value="ECO:0007669"/>
    <property type="project" value="UniProtKB-ARBA"/>
</dbReference>
<dbReference type="Proteomes" id="UP000193411">
    <property type="component" value="Unassembled WGS sequence"/>
</dbReference>
<evidence type="ECO:0000259" key="12">
    <source>
        <dbReference type="Pfam" id="PF18266"/>
    </source>
</evidence>
<dbReference type="AlphaFoldDB" id="A0A1Y2I3J2"/>
<proteinExistence type="inferred from homology"/>
<comment type="subcellular location">
    <subcellularLocation>
        <location evidence="1">Membrane</location>
        <topology evidence="1">Single-pass type I membrane protein</topology>
    </subcellularLocation>
</comment>
<evidence type="ECO:0000256" key="10">
    <source>
        <dbReference type="SAM" id="MobiDB-lite"/>
    </source>
</evidence>
<evidence type="ECO:0000313" key="14">
    <source>
        <dbReference type="Proteomes" id="UP000193411"/>
    </source>
</evidence>
<evidence type="ECO:0000256" key="6">
    <source>
        <dbReference type="ARBA" id="ARBA00022976"/>
    </source>
</evidence>
<keyword evidence="4 11" id="KW-0812">Transmembrane</keyword>
<dbReference type="GO" id="GO:0016485">
    <property type="term" value="P:protein processing"/>
    <property type="evidence" value="ECO:0007669"/>
    <property type="project" value="InterPro"/>
</dbReference>
<keyword evidence="8 11" id="KW-0472">Membrane</keyword>
<evidence type="ECO:0000256" key="8">
    <source>
        <dbReference type="ARBA" id="ARBA00023136"/>
    </source>
</evidence>
<name>A0A1Y2I3J2_9FUNG</name>
<evidence type="ECO:0000256" key="11">
    <source>
        <dbReference type="SAM" id="Phobius"/>
    </source>
</evidence>